<evidence type="ECO:0000313" key="3">
    <source>
        <dbReference type="Proteomes" id="UP000092716"/>
    </source>
</evidence>
<evidence type="ECO:0000313" key="2">
    <source>
        <dbReference type="EMBL" id="ANQ10701.1"/>
    </source>
</evidence>
<keyword evidence="3" id="KW-1185">Reference proteome</keyword>
<dbReference type="KEGG" id="pcot:PCOAH_00048340"/>
<accession>A0A1B1E6S3</accession>
<protein>
    <recommendedName>
        <fullName evidence="4">PhIL1 interacting protein PIP3</fullName>
    </recommendedName>
</protein>
<dbReference type="AlphaFoldDB" id="A0A1B1E6S3"/>
<reference evidence="3" key="1">
    <citation type="submission" date="2016-06" db="EMBL/GenBank/DDBJ databases">
        <title>First high quality genome sequence of Plasmodium coatneyi using continuous long reads from single molecule, real-time sequencing.</title>
        <authorList>
            <person name="Chien J.-T."/>
            <person name="Pakala S.B."/>
            <person name="Geraldo J.A."/>
            <person name="Lapp S.A."/>
            <person name="Barnwell J.W."/>
            <person name="Kissinger J.C."/>
            <person name="Galinski M.R."/>
            <person name="Humphrey J.C."/>
        </authorList>
    </citation>
    <scope>NUCLEOTIDE SEQUENCE [LARGE SCALE GENOMIC DNA]</scope>
    <source>
        <strain evidence="3">Hackeri</strain>
    </source>
</reference>
<dbReference type="RefSeq" id="XP_019917396.1">
    <property type="nucleotide sequence ID" value="XM_020061617.1"/>
</dbReference>
<evidence type="ECO:0000256" key="1">
    <source>
        <dbReference type="SAM" id="MobiDB-lite"/>
    </source>
</evidence>
<evidence type="ECO:0008006" key="4">
    <source>
        <dbReference type="Google" id="ProtNLM"/>
    </source>
</evidence>
<feature type="region of interest" description="Disordered" evidence="1">
    <location>
        <begin position="226"/>
        <end position="253"/>
    </location>
</feature>
<feature type="compositionally biased region" description="Polar residues" evidence="1">
    <location>
        <begin position="226"/>
        <end position="239"/>
    </location>
</feature>
<gene>
    <name evidence="2" type="ORF">PCOAH_00048340</name>
</gene>
<dbReference type="VEuPathDB" id="PlasmoDB:PCOAH_00048340"/>
<dbReference type="GeneID" id="30911565"/>
<dbReference type="OrthoDB" id="330677at2759"/>
<name>A0A1B1E6S3_9APIC</name>
<organism evidence="2 3">
    <name type="scientific">Plasmodium coatneyi</name>
    <dbReference type="NCBI Taxonomy" id="208452"/>
    <lineage>
        <taxon>Eukaryota</taxon>
        <taxon>Sar</taxon>
        <taxon>Alveolata</taxon>
        <taxon>Apicomplexa</taxon>
        <taxon>Aconoidasida</taxon>
        <taxon>Haemosporida</taxon>
        <taxon>Plasmodiidae</taxon>
        <taxon>Plasmodium</taxon>
    </lineage>
</organism>
<dbReference type="Proteomes" id="UP000092716">
    <property type="component" value="Chromosome 13"/>
</dbReference>
<proteinExistence type="predicted"/>
<sequence>MTDSLNNEKDTMIFKPNGEHMFSNTNGVITQSKENVTAEDLFLTKNIFQDVKQKVTGGPVKTTTVEKVTKIPKVVFRERVKDKVVKKKKVITKEVEIEQVVDVIENKEEIIYNEVKVPTYVDVPIVQPRQEVYHTEILKNVPKGIELLVKQRLEVPKVRPKYVEVQVPIYVPCYIEVPIPAQYIPIPKGEKKDHFTCGLNEGQKVYYENPMVYKNPFIRSTLATGTTQGESNHQANLSGNGPPVDGGDNKSEAIYSSKSSVENLIAEQSNVDNLVTAGAE</sequence>
<dbReference type="EMBL" id="CP016251">
    <property type="protein sequence ID" value="ANQ10701.1"/>
    <property type="molecule type" value="Genomic_DNA"/>
</dbReference>